<dbReference type="Pfam" id="PF03147">
    <property type="entry name" value="FDX-ACB"/>
    <property type="match status" value="1"/>
</dbReference>
<name>A0ABS7CK24_9BACL</name>
<dbReference type="EMBL" id="JAHZIK010002778">
    <property type="protein sequence ID" value="MBW7461219.1"/>
    <property type="molecule type" value="Genomic_DNA"/>
</dbReference>
<dbReference type="SMART" id="SM00896">
    <property type="entry name" value="FDX-ACB"/>
    <property type="match status" value="1"/>
</dbReference>
<evidence type="ECO:0000259" key="1">
    <source>
        <dbReference type="PROSITE" id="PS51447"/>
    </source>
</evidence>
<gene>
    <name evidence="2" type="ORF">K0U00_44905</name>
</gene>
<feature type="non-terminal residue" evidence="2">
    <location>
        <position position="1"/>
    </location>
</feature>
<dbReference type="Gene3D" id="3.30.70.380">
    <property type="entry name" value="Ferrodoxin-fold anticodon-binding domain"/>
    <property type="match status" value="1"/>
</dbReference>
<organism evidence="2 3">
    <name type="scientific">Paenibacillus sepulcri</name>
    <dbReference type="NCBI Taxonomy" id="359917"/>
    <lineage>
        <taxon>Bacteria</taxon>
        <taxon>Bacillati</taxon>
        <taxon>Bacillota</taxon>
        <taxon>Bacilli</taxon>
        <taxon>Bacillales</taxon>
        <taxon>Paenibacillaceae</taxon>
        <taxon>Paenibacillus</taxon>
    </lineage>
</organism>
<reference evidence="2 3" key="1">
    <citation type="submission" date="2021-07" db="EMBL/GenBank/DDBJ databases">
        <title>Paenibacillus radiodurans sp. nov., isolated from the southeastern edge of Tengger Desert.</title>
        <authorList>
            <person name="Zhang G."/>
        </authorList>
    </citation>
    <scope>NUCLEOTIDE SEQUENCE [LARGE SCALE GENOMIC DNA]</scope>
    <source>
        <strain evidence="2 3">CCM 7311</strain>
    </source>
</reference>
<dbReference type="InterPro" id="IPR005121">
    <property type="entry name" value="Fdx_antiC-bd"/>
</dbReference>
<accession>A0ABS7CK24</accession>
<dbReference type="PROSITE" id="PS51447">
    <property type="entry name" value="FDX_ACB"/>
    <property type="match status" value="1"/>
</dbReference>
<evidence type="ECO:0000313" key="3">
    <source>
        <dbReference type="Proteomes" id="UP001519887"/>
    </source>
</evidence>
<sequence length="51" mass="5769">TGERLGADKKSVAISLIYRHGERTLTDEEVTDLHQRVVTKLEDSFGAELRK</sequence>
<evidence type="ECO:0000313" key="2">
    <source>
        <dbReference type="EMBL" id="MBW7461219.1"/>
    </source>
</evidence>
<protein>
    <recommendedName>
        <fullName evidence="1">FDX-ACB domain-containing protein</fullName>
    </recommendedName>
</protein>
<feature type="domain" description="FDX-ACB" evidence="1">
    <location>
        <begin position="1"/>
        <end position="50"/>
    </location>
</feature>
<dbReference type="SUPFAM" id="SSF54991">
    <property type="entry name" value="Anticodon-binding domain of PheRS"/>
    <property type="match status" value="1"/>
</dbReference>
<proteinExistence type="predicted"/>
<dbReference type="Proteomes" id="UP001519887">
    <property type="component" value="Unassembled WGS sequence"/>
</dbReference>
<comment type="caution">
    <text evidence="2">The sequence shown here is derived from an EMBL/GenBank/DDBJ whole genome shotgun (WGS) entry which is preliminary data.</text>
</comment>
<dbReference type="InterPro" id="IPR036690">
    <property type="entry name" value="Fdx_antiC-bd_sf"/>
</dbReference>
<keyword evidence="3" id="KW-1185">Reference proteome</keyword>